<keyword evidence="1" id="KW-0343">GTPase activation</keyword>
<evidence type="ECO:0000256" key="1">
    <source>
        <dbReference type="ARBA" id="ARBA00022468"/>
    </source>
</evidence>
<dbReference type="GO" id="GO:0030036">
    <property type="term" value="P:actin cytoskeleton organization"/>
    <property type="evidence" value="ECO:0007669"/>
    <property type="project" value="TreeGrafter"/>
</dbReference>
<feature type="domain" description="START" evidence="5">
    <location>
        <begin position="1014"/>
        <end position="1200"/>
    </location>
</feature>
<evidence type="ECO:0000256" key="3">
    <source>
        <dbReference type="SAM" id="MobiDB-lite"/>
    </source>
</evidence>
<keyword evidence="2" id="KW-0597">Phosphoprotein</keyword>
<dbReference type="InterPro" id="IPR002913">
    <property type="entry name" value="START_lipid-bd_dom"/>
</dbReference>
<dbReference type="Pfam" id="PF01852">
    <property type="entry name" value="START"/>
    <property type="match status" value="1"/>
</dbReference>
<dbReference type="InterPro" id="IPR023393">
    <property type="entry name" value="START-like_dom_sf"/>
</dbReference>
<feature type="non-terminal residue" evidence="6">
    <location>
        <position position="1"/>
    </location>
</feature>
<dbReference type="PROSITE" id="PS50238">
    <property type="entry name" value="RHOGAP"/>
    <property type="match status" value="1"/>
</dbReference>
<dbReference type="PANTHER" id="PTHR12659">
    <property type="entry name" value="RHO-TYPE GTPASE ACTIVATING PROTEIN"/>
    <property type="match status" value="1"/>
</dbReference>
<evidence type="ECO:0000313" key="6">
    <source>
        <dbReference type="EMBL" id="JAP39434.1"/>
    </source>
</evidence>
<dbReference type="Gene3D" id="3.30.530.20">
    <property type="match status" value="1"/>
</dbReference>
<feature type="compositionally biased region" description="Polar residues" evidence="3">
    <location>
        <begin position="299"/>
        <end position="312"/>
    </location>
</feature>
<dbReference type="GO" id="GO:0007165">
    <property type="term" value="P:signal transduction"/>
    <property type="evidence" value="ECO:0007669"/>
    <property type="project" value="InterPro"/>
</dbReference>
<dbReference type="Gene3D" id="1.10.555.10">
    <property type="entry name" value="Rho GTPase activation protein"/>
    <property type="match status" value="1"/>
</dbReference>
<name>A0A0X3NHN3_SCHSO</name>
<dbReference type="Pfam" id="PF00620">
    <property type="entry name" value="RhoGAP"/>
    <property type="match status" value="1"/>
</dbReference>
<sequence length="1236" mass="138481">FCVRLCVPLQPTAHSPSTSDRTFSPANLLVNPRTSNPVVGIGDHETEAVLHRTVCTSSSPDCHRHCVLSRRAFDKCDTRLYSSCRCHIGSSLPDTSIKVLPTTPSETILQYRLEPLHFDSNSAAISSICSTNDSPSSSAFTSALPPLCQSPTTRRTPVFPQPANTPAVVKPQDLYQNTFLTGISLYRSNSDTRSTMNYSENYLGPSNDTNSVYLSKAESRMKQNVNSPVNCYPVGYSKHDLPHQSLDGQFGFAMGENEDSFVKDSIDLGEERLINIRTGSFFSRIYERHKGKSPDSMHRTSSPNQCSRSSSACQTEILPGSTLEDYMLKTSVASLSPKPKAMRQSPKHRENHRKTVNLALPSMELDPVLAILESDVDQLDRFRDQFRKTGVRSREKPLASIKGFSNLRERRNLHTGAEDTECPTSQLDKSDFDNTAPAPLTVNEKFLNETSEGLSSQINELIELEFQPRSARTTGNQKSATMQLPTHAKAPQARSELHLAEMVDSENQQQAKQRLRGHPFRWSTMEKRVRSSAFHTIQRSDYVSQLTSRISNSPADVSTDTGAHHDPMQASSDLTHQLDKETEQGLDVVDRFLFQKMNDMRIKMFIRQNIGCAPLWVFSAKQLTILRKIAMMQLISTQERLAGATRRLKWPLSKSHVLLSAVGTETHHANSGSNENDTTVPGDVETSKTNEIQHSTPISIDNTHVHPDAMSAPLSADPAASFPSPPELIGDSSQENTFTMSTAIPTRQFLNNRSFGGSIFGQSLSAWTRRVGYPFPPCISNMMEHLQQVGHMAPGIFRRAGGRLRIQALRNCLEKDINWNSFSDWQPYDVADVVKQYFRELPECLLTNKLSANLIHIYTHSTESNLSILRWAVISLPDENRIALQSLLYFLNGLANRSSVTQMGSNNLAICFTPTLFHLSKYPRRRRWVDNGNRIEPRELEEHNAAQKCLCAMITNALDLFMISEETLIKCHLDVDYTDIPVLSRILVGSDLNSWLQDEVASLIKETSETKSRSGWTSLSKETLKTYTNDSGAGEDLSSFQIAFKLPPKRQGIVGVENFLRTWRCSMVISGVGISELFDRFWNHRASWDENVLRVGVLEQLSDSVQVQRLLLDERAPQPARECRLLRGNVLVHKTGAIAIVSQSVNHGSVVPEVPPELLPSAHFFKEHALLEPLQQETSCCITMISQVDLKGFSKDWYTNHWGHFLLRRLLALRHSFTTSSANCTDLPSPAEITKR</sequence>
<dbReference type="SUPFAM" id="SSF48350">
    <property type="entry name" value="GTPase activation domain, GAP"/>
    <property type="match status" value="1"/>
</dbReference>
<dbReference type="PANTHER" id="PTHR12659:SF7">
    <property type="entry name" value="CROSSVEINLESS C, ISOFORM C"/>
    <property type="match status" value="1"/>
</dbReference>
<feature type="compositionally biased region" description="Polar residues" evidence="3">
    <location>
        <begin position="669"/>
        <end position="679"/>
    </location>
</feature>
<dbReference type="AlphaFoldDB" id="A0A0X3NHN3"/>
<proteinExistence type="predicted"/>
<feature type="compositionally biased region" description="Polar residues" evidence="3">
    <location>
        <begin position="548"/>
        <end position="561"/>
    </location>
</feature>
<dbReference type="PROSITE" id="PS50848">
    <property type="entry name" value="START"/>
    <property type="match status" value="1"/>
</dbReference>
<feature type="region of interest" description="Disordered" evidence="3">
    <location>
        <begin position="548"/>
        <end position="570"/>
    </location>
</feature>
<evidence type="ECO:0000259" key="5">
    <source>
        <dbReference type="PROSITE" id="PS50848"/>
    </source>
</evidence>
<dbReference type="SMART" id="SM00324">
    <property type="entry name" value="RhoGAP"/>
    <property type="match status" value="1"/>
</dbReference>
<feature type="domain" description="Rho-GAP" evidence="4">
    <location>
        <begin position="762"/>
        <end position="961"/>
    </location>
</feature>
<evidence type="ECO:0000259" key="4">
    <source>
        <dbReference type="PROSITE" id="PS50238"/>
    </source>
</evidence>
<organism evidence="6">
    <name type="scientific">Schistocephalus solidus</name>
    <name type="common">Tapeworm</name>
    <dbReference type="NCBI Taxonomy" id="70667"/>
    <lineage>
        <taxon>Eukaryota</taxon>
        <taxon>Metazoa</taxon>
        <taxon>Spiralia</taxon>
        <taxon>Lophotrochozoa</taxon>
        <taxon>Platyhelminthes</taxon>
        <taxon>Cestoda</taxon>
        <taxon>Eucestoda</taxon>
        <taxon>Diphyllobothriidea</taxon>
        <taxon>Diphyllobothriidae</taxon>
        <taxon>Schistocephalus</taxon>
    </lineage>
</organism>
<dbReference type="GO" id="GO:0008289">
    <property type="term" value="F:lipid binding"/>
    <property type="evidence" value="ECO:0007669"/>
    <property type="project" value="InterPro"/>
</dbReference>
<evidence type="ECO:0000256" key="2">
    <source>
        <dbReference type="ARBA" id="ARBA00022553"/>
    </source>
</evidence>
<reference evidence="6" key="1">
    <citation type="submission" date="2016-01" db="EMBL/GenBank/DDBJ databases">
        <title>Reference transcriptome for the parasite Schistocephalus solidus: insights into the molecular evolution of parasitism.</title>
        <authorList>
            <person name="Hebert F.O."/>
            <person name="Grambauer S."/>
            <person name="Barber I."/>
            <person name="Landry C.R."/>
            <person name="Aubin-Horth N."/>
        </authorList>
    </citation>
    <scope>NUCLEOTIDE SEQUENCE</scope>
</reference>
<accession>A0A0X3NHN3</accession>
<dbReference type="EMBL" id="GEEE01023791">
    <property type="protein sequence ID" value="JAP39434.1"/>
    <property type="molecule type" value="Transcribed_RNA"/>
</dbReference>
<dbReference type="SUPFAM" id="SSF55961">
    <property type="entry name" value="Bet v1-like"/>
    <property type="match status" value="1"/>
</dbReference>
<dbReference type="InterPro" id="IPR008936">
    <property type="entry name" value="Rho_GTPase_activation_prot"/>
</dbReference>
<gene>
    <name evidence="6" type="primary">RHG07</name>
    <name evidence="6" type="ORF">TR160843</name>
</gene>
<protein>
    <submittedName>
        <fullName evidence="6">Rho GTPase-activating protein 7</fullName>
    </submittedName>
</protein>
<dbReference type="InterPro" id="IPR000198">
    <property type="entry name" value="RhoGAP_dom"/>
</dbReference>
<feature type="region of interest" description="Disordered" evidence="3">
    <location>
        <begin position="290"/>
        <end position="312"/>
    </location>
</feature>
<feature type="region of interest" description="Disordered" evidence="3">
    <location>
        <begin position="665"/>
        <end position="685"/>
    </location>
</feature>
<dbReference type="GO" id="GO:0005096">
    <property type="term" value="F:GTPase activator activity"/>
    <property type="evidence" value="ECO:0007669"/>
    <property type="project" value="UniProtKB-KW"/>
</dbReference>
<dbReference type="GO" id="GO:0035023">
    <property type="term" value="P:regulation of Rho protein signal transduction"/>
    <property type="evidence" value="ECO:0007669"/>
    <property type="project" value="TreeGrafter"/>
</dbReference>